<keyword evidence="1" id="KW-0175">Coiled coil</keyword>
<dbReference type="EMBL" id="PCTD01000130">
    <property type="protein sequence ID" value="PIP64355.1"/>
    <property type="molecule type" value="Genomic_DNA"/>
</dbReference>
<dbReference type="Gene3D" id="1.10.1660.10">
    <property type="match status" value="1"/>
</dbReference>
<gene>
    <name evidence="3" type="ORF">COW96_02995</name>
</gene>
<reference evidence="3 4" key="1">
    <citation type="submission" date="2017-09" db="EMBL/GenBank/DDBJ databases">
        <title>Depth-based differentiation of microbial function through sediment-hosted aquifers and enrichment of novel symbionts in the deep terrestrial subsurface.</title>
        <authorList>
            <person name="Probst A.J."/>
            <person name="Ladd B."/>
            <person name="Jarett J.K."/>
            <person name="Geller-Mcgrath D.E."/>
            <person name="Sieber C.M."/>
            <person name="Emerson J.B."/>
            <person name="Anantharaman K."/>
            <person name="Thomas B.C."/>
            <person name="Malmstrom R."/>
            <person name="Stieglmeier M."/>
            <person name="Klingl A."/>
            <person name="Woyke T."/>
            <person name="Ryan C.M."/>
            <person name="Banfield J.F."/>
        </authorList>
    </citation>
    <scope>NUCLEOTIDE SEQUENCE [LARGE SCALE GENOMIC DNA]</scope>
    <source>
        <strain evidence="3">CG22_combo_CG10-13_8_21_14_all_33_16</strain>
    </source>
</reference>
<proteinExistence type="predicted"/>
<evidence type="ECO:0000256" key="1">
    <source>
        <dbReference type="SAM" id="Coils"/>
    </source>
</evidence>
<dbReference type="InterPro" id="IPR029442">
    <property type="entry name" value="GyrI-like"/>
</dbReference>
<dbReference type="SUPFAM" id="SSF55136">
    <property type="entry name" value="Probable bacterial effector-binding domain"/>
    <property type="match status" value="1"/>
</dbReference>
<dbReference type="InterPro" id="IPR010499">
    <property type="entry name" value="AraC_E-bd"/>
</dbReference>
<dbReference type="SUPFAM" id="SSF46955">
    <property type="entry name" value="Putative DNA-binding domain"/>
    <property type="match status" value="1"/>
</dbReference>
<dbReference type="Gene3D" id="3.20.80.10">
    <property type="entry name" value="Regulatory factor, effector binding domain"/>
    <property type="match status" value="1"/>
</dbReference>
<sequence length="235" mass="27944">LKPQVRKNNFRYYQPKQALIFQKITLLKSFNLTLKEIKLYIRRNDLLINLFANQVKTLEQQKNILEKRINKAKEFSNSLKNQNLLVTPKIKTINLYWIYALKKQGRYVDIASHQREVFQLAEDKYYHFPGITIFHNHGYSPHDSKMTTGVYLGDTQPQPKPKLQIITVPEHKTVSYIHIGSYSYMSYVWQFVDQYVIEHKLKCHPDLDCREIYWRGSLAEKNEENLVTELQVPIL</sequence>
<dbReference type="Proteomes" id="UP000230802">
    <property type="component" value="Unassembled WGS sequence"/>
</dbReference>
<accession>A0A2H0C359</accession>
<evidence type="ECO:0000313" key="3">
    <source>
        <dbReference type="EMBL" id="PIP64355.1"/>
    </source>
</evidence>
<dbReference type="Pfam" id="PF06445">
    <property type="entry name" value="GyrI-like"/>
    <property type="match status" value="1"/>
</dbReference>
<organism evidence="3 4">
    <name type="scientific">Candidatus Roizmanbacteria bacterium CG22_combo_CG10-13_8_21_14_all_33_16</name>
    <dbReference type="NCBI Taxonomy" id="1974859"/>
    <lineage>
        <taxon>Bacteria</taxon>
        <taxon>Candidatus Roizmaniibacteriota</taxon>
    </lineage>
</organism>
<dbReference type="SMART" id="SM00871">
    <property type="entry name" value="AraC_E_bind"/>
    <property type="match status" value="1"/>
</dbReference>
<protein>
    <recommendedName>
        <fullName evidence="2">AraC effector-binding domain-containing protein</fullName>
    </recommendedName>
</protein>
<feature type="non-terminal residue" evidence="3">
    <location>
        <position position="1"/>
    </location>
</feature>
<dbReference type="AlphaFoldDB" id="A0A2H0C359"/>
<feature type="domain" description="AraC effector-binding" evidence="2">
    <location>
        <begin position="86"/>
        <end position="235"/>
    </location>
</feature>
<dbReference type="InterPro" id="IPR011256">
    <property type="entry name" value="Reg_factor_effector_dom_sf"/>
</dbReference>
<feature type="coiled-coil region" evidence="1">
    <location>
        <begin position="48"/>
        <end position="82"/>
    </location>
</feature>
<evidence type="ECO:0000313" key="4">
    <source>
        <dbReference type="Proteomes" id="UP000230802"/>
    </source>
</evidence>
<name>A0A2H0C359_9BACT</name>
<evidence type="ECO:0000259" key="2">
    <source>
        <dbReference type="SMART" id="SM00871"/>
    </source>
</evidence>
<dbReference type="InterPro" id="IPR009061">
    <property type="entry name" value="DNA-bd_dom_put_sf"/>
</dbReference>
<comment type="caution">
    <text evidence="3">The sequence shown here is derived from an EMBL/GenBank/DDBJ whole genome shotgun (WGS) entry which is preliminary data.</text>
</comment>